<dbReference type="SUPFAM" id="SSF52200">
    <property type="entry name" value="Toll/Interleukin receptor TIR domain"/>
    <property type="match status" value="1"/>
</dbReference>
<dbReference type="GO" id="GO:0061809">
    <property type="term" value="F:NAD+ nucleosidase activity, cyclic ADP-ribose generating"/>
    <property type="evidence" value="ECO:0007669"/>
    <property type="project" value="UniProtKB-EC"/>
</dbReference>
<protein>
    <recommendedName>
        <fullName evidence="1">ADP-ribosyl cyclase/cyclic ADP-ribose hydrolase</fullName>
        <ecNumber evidence="1">3.2.2.6</ecNumber>
    </recommendedName>
</protein>
<dbReference type="FunFam" id="3.40.50.10140:FF:000007">
    <property type="entry name" value="Disease resistance protein (TIR-NBS-LRR class)"/>
    <property type="match status" value="1"/>
</dbReference>
<keyword evidence="7" id="KW-1185">Reference proteome</keyword>
<gene>
    <name evidence="6" type="ORF">NE237_000355</name>
</gene>
<dbReference type="EC" id="3.2.2.6" evidence="1"/>
<dbReference type="PROSITE" id="PS50104">
    <property type="entry name" value="TIR"/>
    <property type="match status" value="1"/>
</dbReference>
<evidence type="ECO:0000256" key="2">
    <source>
        <dbReference type="ARBA" id="ARBA00022801"/>
    </source>
</evidence>
<reference evidence="6" key="1">
    <citation type="journal article" date="2023" name="Plant J.">
        <title>The genome of the king protea, Protea cynaroides.</title>
        <authorList>
            <person name="Chang J."/>
            <person name="Duong T.A."/>
            <person name="Schoeman C."/>
            <person name="Ma X."/>
            <person name="Roodt D."/>
            <person name="Barker N."/>
            <person name="Li Z."/>
            <person name="Van de Peer Y."/>
            <person name="Mizrachi E."/>
        </authorList>
    </citation>
    <scope>NUCLEOTIDE SEQUENCE</scope>
    <source>
        <tissue evidence="6">Young leaves</tissue>
    </source>
</reference>
<evidence type="ECO:0000259" key="5">
    <source>
        <dbReference type="PROSITE" id="PS50104"/>
    </source>
</evidence>
<dbReference type="SMART" id="SM00255">
    <property type="entry name" value="TIR"/>
    <property type="match status" value="1"/>
</dbReference>
<dbReference type="OrthoDB" id="1905256at2759"/>
<comment type="catalytic activity">
    <reaction evidence="4">
        <text>NAD(+) + H2O = ADP-D-ribose + nicotinamide + H(+)</text>
        <dbReference type="Rhea" id="RHEA:16301"/>
        <dbReference type="ChEBI" id="CHEBI:15377"/>
        <dbReference type="ChEBI" id="CHEBI:15378"/>
        <dbReference type="ChEBI" id="CHEBI:17154"/>
        <dbReference type="ChEBI" id="CHEBI:57540"/>
        <dbReference type="ChEBI" id="CHEBI:57967"/>
        <dbReference type="EC" id="3.2.2.6"/>
    </reaction>
    <physiologicalReaction direction="left-to-right" evidence="4">
        <dbReference type="Rhea" id="RHEA:16302"/>
    </physiologicalReaction>
</comment>
<feature type="domain" description="TIR" evidence="5">
    <location>
        <begin position="13"/>
        <end position="163"/>
    </location>
</feature>
<evidence type="ECO:0000256" key="3">
    <source>
        <dbReference type="ARBA" id="ARBA00023027"/>
    </source>
</evidence>
<dbReference type="InterPro" id="IPR000157">
    <property type="entry name" value="TIR_dom"/>
</dbReference>
<evidence type="ECO:0000313" key="7">
    <source>
        <dbReference type="Proteomes" id="UP001141806"/>
    </source>
</evidence>
<dbReference type="GO" id="GO:0007165">
    <property type="term" value="P:signal transduction"/>
    <property type="evidence" value="ECO:0007669"/>
    <property type="project" value="InterPro"/>
</dbReference>
<accession>A0A9Q0KS18</accession>
<proteinExistence type="predicted"/>
<dbReference type="Gene3D" id="3.40.50.10140">
    <property type="entry name" value="Toll/interleukin-1 receptor homology (TIR) domain"/>
    <property type="match status" value="1"/>
</dbReference>
<comment type="caution">
    <text evidence="6">The sequence shown here is derived from an EMBL/GenBank/DDBJ whole genome shotgun (WGS) entry which is preliminary data.</text>
</comment>
<dbReference type="AlphaFoldDB" id="A0A9Q0KS18"/>
<dbReference type="Proteomes" id="UP001141806">
    <property type="component" value="Unassembled WGS sequence"/>
</dbReference>
<keyword evidence="2" id="KW-0378">Hydrolase</keyword>
<dbReference type="EMBL" id="JAMYWD010000003">
    <property type="protein sequence ID" value="KAJ4975249.1"/>
    <property type="molecule type" value="Genomic_DNA"/>
</dbReference>
<dbReference type="PANTHER" id="PTHR32009:SF39">
    <property type="entry name" value="TIR DOMAIN-CONTAINING PROTEIN"/>
    <property type="match status" value="1"/>
</dbReference>
<dbReference type="PANTHER" id="PTHR32009">
    <property type="entry name" value="TMV RESISTANCE PROTEIN N-LIKE"/>
    <property type="match status" value="1"/>
</dbReference>
<dbReference type="Pfam" id="PF01582">
    <property type="entry name" value="TIR"/>
    <property type="match status" value="1"/>
</dbReference>
<evidence type="ECO:0000256" key="1">
    <source>
        <dbReference type="ARBA" id="ARBA00011982"/>
    </source>
</evidence>
<sequence length="163" mass="18172">MAELIESSSSGSFNFDVFLSFRGEDTRKNFTGFLYKALKNRAINVFIDNEDLCTGEAISPKLLKAIQGSKISIPVFSKGYATSKWCLLELSHIVRCHKAEGQRVIPIFLDVEPTDVQNQTGSFAGPFEEHKKNFEPDTINSWREALRVVGNLKGLVLKDDANG</sequence>
<organism evidence="6 7">
    <name type="scientific">Protea cynaroides</name>
    <dbReference type="NCBI Taxonomy" id="273540"/>
    <lineage>
        <taxon>Eukaryota</taxon>
        <taxon>Viridiplantae</taxon>
        <taxon>Streptophyta</taxon>
        <taxon>Embryophyta</taxon>
        <taxon>Tracheophyta</taxon>
        <taxon>Spermatophyta</taxon>
        <taxon>Magnoliopsida</taxon>
        <taxon>Proteales</taxon>
        <taxon>Proteaceae</taxon>
        <taxon>Protea</taxon>
    </lineage>
</organism>
<dbReference type="InterPro" id="IPR035897">
    <property type="entry name" value="Toll_tir_struct_dom_sf"/>
</dbReference>
<evidence type="ECO:0000256" key="4">
    <source>
        <dbReference type="ARBA" id="ARBA00047304"/>
    </source>
</evidence>
<evidence type="ECO:0000313" key="6">
    <source>
        <dbReference type="EMBL" id="KAJ4975249.1"/>
    </source>
</evidence>
<name>A0A9Q0KS18_9MAGN</name>
<keyword evidence="3" id="KW-0520">NAD</keyword>